<organism evidence="7 8">
    <name type="scientific">Aeropyrum pernix</name>
    <dbReference type="NCBI Taxonomy" id="56636"/>
    <lineage>
        <taxon>Archaea</taxon>
        <taxon>Thermoproteota</taxon>
        <taxon>Thermoprotei</taxon>
        <taxon>Desulfurococcales</taxon>
        <taxon>Desulfurococcaceae</taxon>
        <taxon>Aeropyrum</taxon>
    </lineage>
</organism>
<keyword evidence="4 6" id="KW-1133">Transmembrane helix</keyword>
<feature type="transmembrane region" description="Helical" evidence="6">
    <location>
        <begin position="165"/>
        <end position="191"/>
    </location>
</feature>
<comment type="caution">
    <text evidence="7">The sequence shown here is derived from an EMBL/GenBank/DDBJ whole genome shotgun (WGS) entry which is preliminary data.</text>
</comment>
<feature type="transmembrane region" description="Helical" evidence="6">
    <location>
        <begin position="407"/>
        <end position="430"/>
    </location>
</feature>
<feature type="transmembrane region" description="Helical" evidence="6">
    <location>
        <begin position="112"/>
        <end position="133"/>
    </location>
</feature>
<dbReference type="InterPro" id="IPR050833">
    <property type="entry name" value="Poly_Biosynth_Transport"/>
</dbReference>
<feature type="transmembrane region" description="Helical" evidence="6">
    <location>
        <begin position="203"/>
        <end position="231"/>
    </location>
</feature>
<feature type="transmembrane region" description="Helical" evidence="6">
    <location>
        <begin position="79"/>
        <end position="100"/>
    </location>
</feature>
<evidence type="ECO:0000256" key="1">
    <source>
        <dbReference type="ARBA" id="ARBA00004651"/>
    </source>
</evidence>
<evidence type="ECO:0000256" key="3">
    <source>
        <dbReference type="ARBA" id="ARBA00022692"/>
    </source>
</evidence>
<dbReference type="Proteomes" id="UP000291213">
    <property type="component" value="Unassembled WGS sequence"/>
</dbReference>
<feature type="transmembrane region" description="Helical" evidence="6">
    <location>
        <begin position="346"/>
        <end position="365"/>
    </location>
</feature>
<evidence type="ECO:0000313" key="8">
    <source>
        <dbReference type="Proteomes" id="UP000291213"/>
    </source>
</evidence>
<evidence type="ECO:0000313" key="7">
    <source>
        <dbReference type="EMBL" id="GBF08534.1"/>
    </source>
</evidence>
<feature type="transmembrane region" description="Helical" evidence="6">
    <location>
        <begin position="319"/>
        <end position="339"/>
    </location>
</feature>
<protein>
    <recommendedName>
        <fullName evidence="9">Polysaccharide biosynthesis protein C-terminal domain-containing protein</fullName>
    </recommendedName>
</protein>
<proteinExistence type="predicted"/>
<evidence type="ECO:0000256" key="6">
    <source>
        <dbReference type="SAM" id="Phobius"/>
    </source>
</evidence>
<dbReference type="GO" id="GO:0005886">
    <property type="term" value="C:plasma membrane"/>
    <property type="evidence" value="ECO:0007669"/>
    <property type="project" value="UniProtKB-SubCell"/>
</dbReference>
<keyword evidence="5 6" id="KW-0472">Membrane</keyword>
<feature type="transmembrane region" description="Helical" evidence="6">
    <location>
        <begin position="280"/>
        <end position="299"/>
    </location>
</feature>
<sequence>MDKSLEKTIRGATWIYLASLTSTATGFLFWLTIARLAGAEAVGAASLVASSAGMAATILSAGLPLAVARETAARGGQGAAAAIAVGLLVGAIGGIVAYILTLRAGLESFSLYASLFAGTSIVAATLNGVLLGLLKFRLQFATVALGNLAKLLVGVGLAITGYGALAAVAGLISMPLMILAVGSSALFALALKRGIPRITGDSVASLVALAASNYPLSFSTQFFIFLSVYLYKLLGGNLESTGGLYISFMILLAIAGLPSSLQIASLPVATKLGGRPQETALRLGIAIAIPPTIVVIVLAPQLLSLINSELTESVGTLRILLLAVPSLVAFAALTSTLNVEARGKSLALLGISTLAVTTTLMLPLTKAFSDRGVALAFLAGTTINVALQARRLGLPLKPLAIAQATQLIAILTTLYMPTVLALTVALSFSITVMLRTRVITVNDIMYLKRLVIKILD</sequence>
<feature type="transmembrane region" description="Helical" evidence="6">
    <location>
        <begin position="140"/>
        <end position="159"/>
    </location>
</feature>
<dbReference type="EMBL" id="BDMD01000010">
    <property type="protein sequence ID" value="GBF08534.1"/>
    <property type="molecule type" value="Genomic_DNA"/>
</dbReference>
<evidence type="ECO:0000256" key="4">
    <source>
        <dbReference type="ARBA" id="ARBA00022989"/>
    </source>
</evidence>
<accession>A0A401H806</accession>
<evidence type="ECO:0000256" key="5">
    <source>
        <dbReference type="ARBA" id="ARBA00023136"/>
    </source>
</evidence>
<keyword evidence="3 6" id="KW-0812">Transmembrane</keyword>
<dbReference type="RefSeq" id="WP_131159601.1">
    <property type="nucleotide sequence ID" value="NZ_BDMD01000010.1"/>
</dbReference>
<dbReference type="PANTHER" id="PTHR30250:SF11">
    <property type="entry name" value="O-ANTIGEN TRANSPORTER-RELATED"/>
    <property type="match status" value="1"/>
</dbReference>
<evidence type="ECO:0000256" key="2">
    <source>
        <dbReference type="ARBA" id="ARBA00022475"/>
    </source>
</evidence>
<feature type="transmembrane region" description="Helical" evidence="6">
    <location>
        <begin position="243"/>
        <end position="268"/>
    </location>
</feature>
<keyword evidence="2" id="KW-1003">Cell membrane</keyword>
<feature type="transmembrane region" description="Helical" evidence="6">
    <location>
        <begin position="45"/>
        <end position="67"/>
    </location>
</feature>
<dbReference type="PANTHER" id="PTHR30250">
    <property type="entry name" value="PST FAMILY PREDICTED COLANIC ACID TRANSPORTER"/>
    <property type="match status" value="1"/>
</dbReference>
<evidence type="ECO:0008006" key="9">
    <source>
        <dbReference type="Google" id="ProtNLM"/>
    </source>
</evidence>
<feature type="transmembrane region" description="Helical" evidence="6">
    <location>
        <begin position="12"/>
        <end position="33"/>
    </location>
</feature>
<reference evidence="7 8" key="1">
    <citation type="submission" date="2017-02" db="EMBL/GenBank/DDBJ databases">
        <title>isolation and characterization of a novel temperate virus Aeropyrum globular virus 1 infecting hyperthermophilic archaeon Aeropyrum.</title>
        <authorList>
            <person name="Yumiya M."/>
            <person name="Yoshida T."/>
            <person name="Sako Y."/>
        </authorList>
    </citation>
    <scope>NUCLEOTIDE SEQUENCE [LARGE SCALE GENOMIC DNA]</scope>
    <source>
        <strain evidence="7 8">YK1-12-2013</strain>
    </source>
</reference>
<dbReference type="AlphaFoldDB" id="A0A401H806"/>
<comment type="subcellular location">
    <subcellularLocation>
        <location evidence="1">Cell membrane</location>
        <topology evidence="1">Multi-pass membrane protein</topology>
    </subcellularLocation>
</comment>
<name>A0A401H806_AERPX</name>
<dbReference type="OrthoDB" id="387394at2157"/>
<gene>
    <name evidence="7" type="ORF">apy_02590</name>
</gene>